<gene>
    <name evidence="2" type="ORF">ACFSXZ_28735</name>
</gene>
<evidence type="ECO:0000259" key="1">
    <source>
        <dbReference type="PROSITE" id="PS50943"/>
    </source>
</evidence>
<dbReference type="SUPFAM" id="SSF52540">
    <property type="entry name" value="P-loop containing nucleoside triphosphate hydrolases"/>
    <property type="match status" value="1"/>
</dbReference>
<dbReference type="EMBL" id="JBHUKR010000017">
    <property type="protein sequence ID" value="MFD2420324.1"/>
    <property type="molecule type" value="Genomic_DNA"/>
</dbReference>
<organism evidence="2 3">
    <name type="scientific">Amycolatopsis pigmentata</name>
    <dbReference type="NCBI Taxonomy" id="450801"/>
    <lineage>
        <taxon>Bacteria</taxon>
        <taxon>Bacillati</taxon>
        <taxon>Actinomycetota</taxon>
        <taxon>Actinomycetes</taxon>
        <taxon>Pseudonocardiales</taxon>
        <taxon>Pseudonocardiaceae</taxon>
        <taxon>Amycolatopsis</taxon>
    </lineage>
</organism>
<dbReference type="PANTHER" id="PTHR47691:SF3">
    <property type="entry name" value="HTH-TYPE TRANSCRIPTIONAL REGULATOR RV0890C-RELATED"/>
    <property type="match status" value="1"/>
</dbReference>
<protein>
    <submittedName>
        <fullName evidence="2">NB-ARC domain-containing protein</fullName>
    </submittedName>
</protein>
<sequence length="443" mass="46821">MQTLIPGGDLAGREPLRRFGSELRSRREEQGMSLRKLARLVAYSPGWLSRIENAAAAPTIKLAELCDRALLAGGELIALARDAEPAPVTHSVLPAQLPRPVSPFVGRTAEFRTLDRIHSRASLDGRGLTVAIDGPPGVGKTALVTGWAGAASHAFGDGVLYEDLQGYSSRGAPLDPAAVLKAFLFALGVSERVIPEGIQQRSAMFRTLVSDRRMLVVLDNAADSHQVAPLLPGAGTCSVVVTSRRRMSGIAARSGAFRIALEPMSPGESLELLALVVGRERVRAEIEGARALVLRCAGLPLALRAAAERLTASRHRSLGGLAQELAGPGDADARLDLLTGGDGLTVRESFEASYHQLDAESSRAFRLLGQMPGEVVGTADAAALLRRPKAQTRRLLEVLIGVNLLAEVGPDQYLMDGPLALFAEGRAVAEGPFSVRLAQEASG</sequence>
<dbReference type="Pfam" id="PF13560">
    <property type="entry name" value="HTH_31"/>
    <property type="match status" value="1"/>
</dbReference>
<dbReference type="InterPro" id="IPR027417">
    <property type="entry name" value="P-loop_NTPase"/>
</dbReference>
<dbReference type="RefSeq" id="WP_378268347.1">
    <property type="nucleotide sequence ID" value="NZ_JBHUKR010000017.1"/>
</dbReference>
<accession>A0ABW5FZ61</accession>
<evidence type="ECO:0000313" key="3">
    <source>
        <dbReference type="Proteomes" id="UP001597417"/>
    </source>
</evidence>
<name>A0ABW5FZ61_9PSEU</name>
<feature type="domain" description="HTH cro/C1-type" evidence="1">
    <location>
        <begin position="23"/>
        <end position="76"/>
    </location>
</feature>
<reference evidence="3" key="1">
    <citation type="journal article" date="2019" name="Int. J. Syst. Evol. Microbiol.">
        <title>The Global Catalogue of Microorganisms (GCM) 10K type strain sequencing project: providing services to taxonomists for standard genome sequencing and annotation.</title>
        <authorList>
            <consortium name="The Broad Institute Genomics Platform"/>
            <consortium name="The Broad Institute Genome Sequencing Center for Infectious Disease"/>
            <person name="Wu L."/>
            <person name="Ma J."/>
        </authorList>
    </citation>
    <scope>NUCLEOTIDE SEQUENCE [LARGE SCALE GENOMIC DNA]</scope>
    <source>
        <strain evidence="3">CGMCC 4.7645</strain>
    </source>
</reference>
<keyword evidence="3" id="KW-1185">Reference proteome</keyword>
<dbReference type="Proteomes" id="UP001597417">
    <property type="component" value="Unassembled WGS sequence"/>
</dbReference>
<dbReference type="PRINTS" id="PR00364">
    <property type="entry name" value="DISEASERSIST"/>
</dbReference>
<comment type="caution">
    <text evidence="2">The sequence shown here is derived from an EMBL/GenBank/DDBJ whole genome shotgun (WGS) entry which is preliminary data.</text>
</comment>
<dbReference type="SMART" id="SM00530">
    <property type="entry name" value="HTH_XRE"/>
    <property type="match status" value="1"/>
</dbReference>
<dbReference type="Gene3D" id="1.10.260.40">
    <property type="entry name" value="lambda repressor-like DNA-binding domains"/>
    <property type="match status" value="1"/>
</dbReference>
<evidence type="ECO:0000313" key="2">
    <source>
        <dbReference type="EMBL" id="MFD2420324.1"/>
    </source>
</evidence>
<dbReference type="Gene3D" id="3.40.50.300">
    <property type="entry name" value="P-loop containing nucleotide triphosphate hydrolases"/>
    <property type="match status" value="1"/>
</dbReference>
<dbReference type="PANTHER" id="PTHR47691">
    <property type="entry name" value="REGULATOR-RELATED"/>
    <property type="match status" value="1"/>
</dbReference>
<dbReference type="InterPro" id="IPR010982">
    <property type="entry name" value="Lambda_DNA-bd_dom_sf"/>
</dbReference>
<proteinExistence type="predicted"/>
<dbReference type="InterPro" id="IPR001387">
    <property type="entry name" value="Cro/C1-type_HTH"/>
</dbReference>
<dbReference type="CDD" id="cd00093">
    <property type="entry name" value="HTH_XRE"/>
    <property type="match status" value="1"/>
</dbReference>
<dbReference type="SUPFAM" id="SSF47413">
    <property type="entry name" value="lambda repressor-like DNA-binding domains"/>
    <property type="match status" value="1"/>
</dbReference>
<dbReference type="PROSITE" id="PS50943">
    <property type="entry name" value="HTH_CROC1"/>
    <property type="match status" value="1"/>
</dbReference>